<dbReference type="AlphaFoldDB" id="A0AAE4MHW8"/>
<reference evidence="3 4" key="1">
    <citation type="submission" date="2023-06" db="EMBL/GenBank/DDBJ databases">
        <title>Genome sequence of Methancorpusculaceae sp. Cs1.</title>
        <authorList>
            <person name="Protasov E."/>
            <person name="Platt K."/>
            <person name="Poehlein A."/>
            <person name="Daniel R."/>
            <person name="Brune A."/>
        </authorList>
    </citation>
    <scope>NUCLEOTIDE SEQUENCE [LARGE SCALE GENOMIC DNA]</scope>
    <source>
        <strain evidence="3 4">Cs1</strain>
    </source>
</reference>
<name>A0AAE4MHW8_9EURY</name>
<dbReference type="GO" id="GO:0004645">
    <property type="term" value="F:1,4-alpha-oligoglucan phosphorylase activity"/>
    <property type="evidence" value="ECO:0007669"/>
    <property type="project" value="InterPro"/>
</dbReference>
<dbReference type="GO" id="GO:0006206">
    <property type="term" value="P:pyrimidine nucleobase metabolic process"/>
    <property type="evidence" value="ECO:0007669"/>
    <property type="project" value="InterPro"/>
</dbReference>
<dbReference type="SUPFAM" id="SSF52418">
    <property type="entry name" value="Nucleoside phosphorylase/phosphoribosyltransferase catalytic domain"/>
    <property type="match status" value="1"/>
</dbReference>
<evidence type="ECO:0000256" key="1">
    <source>
        <dbReference type="ARBA" id="ARBA00022676"/>
    </source>
</evidence>
<dbReference type="RefSeq" id="WP_338096692.1">
    <property type="nucleotide sequence ID" value="NZ_JAWDKB010000006.1"/>
</dbReference>
<dbReference type="Gene3D" id="3.40.1030.10">
    <property type="entry name" value="Nucleoside phosphorylase/phosphoribosyltransferase catalytic domain"/>
    <property type="match status" value="1"/>
</dbReference>
<dbReference type="EC" id="2.4.2.4" evidence="3"/>
<dbReference type="PANTHER" id="PTHR10515:SF0">
    <property type="entry name" value="THYMIDINE PHOSPHORYLASE"/>
    <property type="match status" value="1"/>
</dbReference>
<organism evidence="3 4">
    <name type="scientific">Methanorbis rubei</name>
    <dbReference type="NCBI Taxonomy" id="3028300"/>
    <lineage>
        <taxon>Archaea</taxon>
        <taxon>Methanobacteriati</taxon>
        <taxon>Methanobacteriota</taxon>
        <taxon>Stenosarchaea group</taxon>
        <taxon>Methanomicrobia</taxon>
        <taxon>Methanomicrobiales</taxon>
        <taxon>Methanocorpusculaceae</taxon>
        <taxon>Methanorbis</taxon>
    </lineage>
</organism>
<protein>
    <submittedName>
        <fullName evidence="3">Thymidine phosphorylase</fullName>
        <ecNumber evidence="3">2.4.2.4</ecNumber>
    </submittedName>
</protein>
<sequence>MLDDILCDFANNQSLESMERLVSYFEQDDVAISDIKKLAETLASSGCRLPFKDHRADIASTGGPSSLSTLLCPLYLDVLGFDVVKLGIPGRPAGAIDALFQINNYKINYTLSNLEKEVATGGYIHFIADQSFTPLDAILYSYRKQNQKVDVPFLAIASLLSKKIAVGLSLVGLDIRVSKYANLGHNNIEASKYAKIFCETATNLGIKAVCYISDASTPYQPYIGRGESLLALYNIFLNESSPWLEHHKEYCKNISRNLVIYDTYSDSITDISNEDLHLAFKRNLAKQEGVYSKFVEYCDLIKCSHDIEIYAPTSGYCKYNLEKIRDLIVEIQNLEVASDNKYPDPCGLILQALPDIPVDKNQLIATLRLCPKYRDKYISIFNNTIATIMSHPPNIQYNNYEVVING</sequence>
<dbReference type="GO" id="GO:0009032">
    <property type="term" value="F:thymidine phosphorylase activity"/>
    <property type="evidence" value="ECO:0007669"/>
    <property type="project" value="UniProtKB-EC"/>
</dbReference>
<comment type="caution">
    <text evidence="3">The sequence shown here is derived from an EMBL/GenBank/DDBJ whole genome shotgun (WGS) entry which is preliminary data.</text>
</comment>
<evidence type="ECO:0000256" key="2">
    <source>
        <dbReference type="ARBA" id="ARBA00022679"/>
    </source>
</evidence>
<keyword evidence="4" id="KW-1185">Reference proteome</keyword>
<dbReference type="InterPro" id="IPR035902">
    <property type="entry name" value="Nuc_phospho_transferase"/>
</dbReference>
<evidence type="ECO:0000313" key="3">
    <source>
        <dbReference type="EMBL" id="MDV0444192.1"/>
    </source>
</evidence>
<accession>A0AAE4MHW8</accession>
<dbReference type="EMBL" id="JAWDKB010000006">
    <property type="protein sequence ID" value="MDV0444192.1"/>
    <property type="molecule type" value="Genomic_DNA"/>
</dbReference>
<evidence type="ECO:0000313" key="4">
    <source>
        <dbReference type="Proteomes" id="UP001283212"/>
    </source>
</evidence>
<keyword evidence="2 3" id="KW-0808">Transferase</keyword>
<proteinExistence type="predicted"/>
<dbReference type="GO" id="GO:0005829">
    <property type="term" value="C:cytosol"/>
    <property type="evidence" value="ECO:0007669"/>
    <property type="project" value="TreeGrafter"/>
</dbReference>
<dbReference type="Proteomes" id="UP001283212">
    <property type="component" value="Unassembled WGS sequence"/>
</dbReference>
<gene>
    <name evidence="3" type="primary">deoA</name>
    <name evidence="3" type="ORF">McpCs1_15890</name>
</gene>
<dbReference type="PANTHER" id="PTHR10515">
    <property type="entry name" value="THYMIDINE PHOSPHORYLASE"/>
    <property type="match status" value="1"/>
</dbReference>
<dbReference type="InterPro" id="IPR000053">
    <property type="entry name" value="Thymidine/pyrmidine_PPase"/>
</dbReference>
<keyword evidence="1 3" id="KW-0328">Glycosyltransferase</keyword>